<protein>
    <submittedName>
        <fullName evidence="3">Uncharacterized protein</fullName>
    </submittedName>
</protein>
<evidence type="ECO:0000313" key="3">
    <source>
        <dbReference type="EMBL" id="KAK0723824.1"/>
    </source>
</evidence>
<keyword evidence="2" id="KW-0812">Transmembrane</keyword>
<evidence type="ECO:0000256" key="2">
    <source>
        <dbReference type="SAM" id="Phobius"/>
    </source>
</evidence>
<gene>
    <name evidence="3" type="ORF">B0T21DRAFT_43900</name>
</gene>
<comment type="caution">
    <text evidence="3">The sequence shown here is derived from an EMBL/GenBank/DDBJ whole genome shotgun (WGS) entry which is preliminary data.</text>
</comment>
<keyword evidence="2" id="KW-1133">Transmembrane helix</keyword>
<feature type="transmembrane region" description="Helical" evidence="2">
    <location>
        <begin position="79"/>
        <end position="103"/>
    </location>
</feature>
<keyword evidence="4" id="KW-1185">Reference proteome</keyword>
<proteinExistence type="predicted"/>
<dbReference type="Proteomes" id="UP001172159">
    <property type="component" value="Unassembled WGS sequence"/>
</dbReference>
<dbReference type="EMBL" id="JAUKTV010000011">
    <property type="protein sequence ID" value="KAK0723824.1"/>
    <property type="molecule type" value="Genomic_DNA"/>
</dbReference>
<accession>A0AA40AXI3</accession>
<organism evidence="3 4">
    <name type="scientific">Apiosordaria backusii</name>
    <dbReference type="NCBI Taxonomy" id="314023"/>
    <lineage>
        <taxon>Eukaryota</taxon>
        <taxon>Fungi</taxon>
        <taxon>Dikarya</taxon>
        <taxon>Ascomycota</taxon>
        <taxon>Pezizomycotina</taxon>
        <taxon>Sordariomycetes</taxon>
        <taxon>Sordariomycetidae</taxon>
        <taxon>Sordariales</taxon>
        <taxon>Lasiosphaeriaceae</taxon>
        <taxon>Apiosordaria</taxon>
    </lineage>
</organism>
<name>A0AA40AXI3_9PEZI</name>
<feature type="region of interest" description="Disordered" evidence="1">
    <location>
        <begin position="125"/>
        <end position="154"/>
    </location>
</feature>
<evidence type="ECO:0000256" key="1">
    <source>
        <dbReference type="SAM" id="MobiDB-lite"/>
    </source>
</evidence>
<feature type="transmembrane region" description="Helical" evidence="2">
    <location>
        <begin position="40"/>
        <end position="59"/>
    </location>
</feature>
<dbReference type="AlphaFoldDB" id="A0AA40AXI3"/>
<keyword evidence="2" id="KW-0472">Membrane</keyword>
<sequence>MPSPTNHEITVTATVTATVTPPALNVTDRSSKGFSDNDKIGFYVGGWLVLYVFCCFLVSGLRDKNYGGFFNAKWYLQSWFIAFGWASGLFPILGIIIGVILFIEGLKGEVKRCYSYVSRRRRKKPAAQQEVQPESENNDEFGETGARLSFGEVGEGNDIEVATRRVKTV</sequence>
<evidence type="ECO:0000313" key="4">
    <source>
        <dbReference type="Proteomes" id="UP001172159"/>
    </source>
</evidence>
<reference evidence="3" key="1">
    <citation type="submission" date="2023-06" db="EMBL/GenBank/DDBJ databases">
        <title>Genome-scale phylogeny and comparative genomics of the fungal order Sordariales.</title>
        <authorList>
            <consortium name="Lawrence Berkeley National Laboratory"/>
            <person name="Hensen N."/>
            <person name="Bonometti L."/>
            <person name="Westerberg I."/>
            <person name="Brannstrom I.O."/>
            <person name="Guillou S."/>
            <person name="Cros-Aarteil S."/>
            <person name="Calhoun S."/>
            <person name="Haridas S."/>
            <person name="Kuo A."/>
            <person name="Mondo S."/>
            <person name="Pangilinan J."/>
            <person name="Riley R."/>
            <person name="Labutti K."/>
            <person name="Andreopoulos B."/>
            <person name="Lipzen A."/>
            <person name="Chen C."/>
            <person name="Yanf M."/>
            <person name="Daum C."/>
            <person name="Ng V."/>
            <person name="Clum A."/>
            <person name="Steindorff A."/>
            <person name="Ohm R."/>
            <person name="Martin F."/>
            <person name="Silar P."/>
            <person name="Natvig D."/>
            <person name="Lalanne C."/>
            <person name="Gautier V."/>
            <person name="Ament-Velasquez S.L."/>
            <person name="Kruys A."/>
            <person name="Hutchinson M.I."/>
            <person name="Powell A.J."/>
            <person name="Barry K."/>
            <person name="Miller A.N."/>
            <person name="Grigoriev I.V."/>
            <person name="Debuchy R."/>
            <person name="Gladieux P."/>
            <person name="Thoren M.H."/>
            <person name="Johannesson H."/>
        </authorList>
    </citation>
    <scope>NUCLEOTIDE SEQUENCE</scope>
    <source>
        <strain evidence="3">CBS 540.89</strain>
    </source>
</reference>